<evidence type="ECO:0000256" key="6">
    <source>
        <dbReference type="ARBA" id="ARBA00022806"/>
    </source>
</evidence>
<dbReference type="NCBIfam" id="TIGR00643">
    <property type="entry name" value="recG"/>
    <property type="match status" value="1"/>
</dbReference>
<dbReference type="GO" id="GO:0005524">
    <property type="term" value="F:ATP binding"/>
    <property type="evidence" value="ECO:0007669"/>
    <property type="project" value="UniProtKB-KW"/>
</dbReference>
<comment type="catalytic activity">
    <reaction evidence="14 15">
        <text>ATP + H2O = ADP + phosphate + H(+)</text>
        <dbReference type="Rhea" id="RHEA:13065"/>
        <dbReference type="ChEBI" id="CHEBI:15377"/>
        <dbReference type="ChEBI" id="CHEBI:15378"/>
        <dbReference type="ChEBI" id="CHEBI:30616"/>
        <dbReference type="ChEBI" id="CHEBI:43474"/>
        <dbReference type="ChEBI" id="CHEBI:456216"/>
        <dbReference type="EC" id="5.6.2.4"/>
    </reaction>
</comment>
<feature type="region of interest" description="Disordered" evidence="16">
    <location>
        <begin position="1"/>
        <end position="25"/>
    </location>
</feature>
<evidence type="ECO:0000256" key="5">
    <source>
        <dbReference type="ARBA" id="ARBA00022801"/>
    </source>
</evidence>
<dbReference type="Gene3D" id="3.40.50.300">
    <property type="entry name" value="P-loop containing nucleotide triphosphate hydrolases"/>
    <property type="match status" value="2"/>
</dbReference>
<dbReference type="SMART" id="SM00487">
    <property type="entry name" value="DEXDc"/>
    <property type="match status" value="1"/>
</dbReference>
<evidence type="ECO:0000256" key="15">
    <source>
        <dbReference type="RuleBase" id="RU363016"/>
    </source>
</evidence>
<evidence type="ECO:0000259" key="17">
    <source>
        <dbReference type="PROSITE" id="PS51192"/>
    </source>
</evidence>
<protein>
    <recommendedName>
        <fullName evidence="2 15">ATP-dependent DNA helicase RecG</fullName>
        <ecNumber evidence="13 15">5.6.2.4</ecNumber>
    </recommendedName>
</protein>
<dbReference type="SUPFAM" id="SSF52540">
    <property type="entry name" value="P-loop containing nucleoside triphosphate hydrolases"/>
    <property type="match status" value="2"/>
</dbReference>
<dbReference type="EC" id="5.6.2.4" evidence="13 15"/>
<evidence type="ECO:0000256" key="4">
    <source>
        <dbReference type="ARBA" id="ARBA00022763"/>
    </source>
</evidence>
<comment type="caution">
    <text evidence="19">The sequence shown here is derived from an EMBL/GenBank/DDBJ whole genome shotgun (WGS) entry which is preliminary data.</text>
</comment>
<evidence type="ECO:0000313" key="19">
    <source>
        <dbReference type="EMBL" id="MBK9298713.1"/>
    </source>
</evidence>
<evidence type="ECO:0000256" key="9">
    <source>
        <dbReference type="ARBA" id="ARBA00023172"/>
    </source>
</evidence>
<comment type="catalytic activity">
    <reaction evidence="12 15">
        <text>Couples ATP hydrolysis with the unwinding of duplex DNA by translocating in the 3'-5' direction.</text>
        <dbReference type="EC" id="5.6.2.4"/>
    </reaction>
</comment>
<keyword evidence="4 15" id="KW-0227">DNA damage</keyword>
<dbReference type="GO" id="GO:0043138">
    <property type="term" value="F:3'-5' DNA helicase activity"/>
    <property type="evidence" value="ECO:0007669"/>
    <property type="project" value="UniProtKB-EC"/>
</dbReference>
<keyword evidence="3 15" id="KW-0547">Nucleotide-binding</keyword>
<keyword evidence="5 15" id="KW-0378">Hydrolase</keyword>
<comment type="function">
    <text evidence="15">Plays a critical role in recombination and DNA repair. Helps process Holliday junction intermediates to mature products by catalyzing branch migration. Has replication fork regression activity, unwinds stalled or blocked replication forks to make a HJ that can be resolved. Has a DNA unwinding activity characteristic of a DNA helicase with 3'-5' polarity.</text>
</comment>
<accession>A0A936NE81</accession>
<evidence type="ECO:0000256" key="2">
    <source>
        <dbReference type="ARBA" id="ARBA00017846"/>
    </source>
</evidence>
<dbReference type="NCBIfam" id="NF008165">
    <property type="entry name" value="PRK10917.1-3"/>
    <property type="match status" value="1"/>
</dbReference>
<dbReference type="InterPro" id="IPR001650">
    <property type="entry name" value="Helicase_C-like"/>
</dbReference>
<gene>
    <name evidence="19" type="primary">recG</name>
    <name evidence="19" type="ORF">IPN02_18175</name>
</gene>
<evidence type="ECO:0000256" key="12">
    <source>
        <dbReference type="ARBA" id="ARBA00034617"/>
    </source>
</evidence>
<dbReference type="NCBIfam" id="NF008168">
    <property type="entry name" value="PRK10917.2-2"/>
    <property type="match status" value="1"/>
</dbReference>
<dbReference type="GO" id="GO:0003677">
    <property type="term" value="F:DNA binding"/>
    <property type="evidence" value="ECO:0007669"/>
    <property type="project" value="UniProtKB-KW"/>
</dbReference>
<organism evidence="19 20">
    <name type="scientific">Candidatus Neomicrothrix subdominans</name>
    <dbReference type="NCBI Taxonomy" id="2954438"/>
    <lineage>
        <taxon>Bacteria</taxon>
        <taxon>Bacillati</taxon>
        <taxon>Actinomycetota</taxon>
        <taxon>Acidimicrobiia</taxon>
        <taxon>Acidimicrobiales</taxon>
        <taxon>Microthrixaceae</taxon>
        <taxon>Candidatus Neomicrothrix</taxon>
    </lineage>
</organism>
<dbReference type="PANTHER" id="PTHR47964:SF1">
    <property type="entry name" value="ATP-DEPENDENT DNA HELICASE HOMOLOG RECG, CHLOROPLASTIC"/>
    <property type="match status" value="1"/>
</dbReference>
<evidence type="ECO:0000256" key="3">
    <source>
        <dbReference type="ARBA" id="ARBA00022741"/>
    </source>
</evidence>
<name>A0A936NE81_9ACTN</name>
<evidence type="ECO:0000256" key="16">
    <source>
        <dbReference type="SAM" id="MobiDB-lite"/>
    </source>
</evidence>
<evidence type="ECO:0000256" key="14">
    <source>
        <dbReference type="ARBA" id="ARBA00048988"/>
    </source>
</evidence>
<dbReference type="InterPro" id="IPR047112">
    <property type="entry name" value="RecG/Mfd"/>
</dbReference>
<dbReference type="Pfam" id="PF00271">
    <property type="entry name" value="Helicase_C"/>
    <property type="match status" value="1"/>
</dbReference>
<dbReference type="Proteomes" id="UP000727993">
    <property type="component" value="Unassembled WGS sequence"/>
</dbReference>
<keyword evidence="8" id="KW-0238">DNA-binding</keyword>
<feature type="domain" description="Helicase C-terminal" evidence="18">
    <location>
        <begin position="521"/>
        <end position="686"/>
    </location>
</feature>
<dbReference type="SMART" id="SM00490">
    <property type="entry name" value="HELICc"/>
    <property type="match status" value="1"/>
</dbReference>
<keyword evidence="11" id="KW-0413">Isomerase</keyword>
<dbReference type="InterPro" id="IPR033454">
    <property type="entry name" value="RecG_wedge"/>
</dbReference>
<evidence type="ECO:0000256" key="1">
    <source>
        <dbReference type="ARBA" id="ARBA00007504"/>
    </source>
</evidence>
<dbReference type="InterPro" id="IPR045562">
    <property type="entry name" value="RecG_dom3_C"/>
</dbReference>
<keyword evidence="6 15" id="KW-0347">Helicase</keyword>
<dbReference type="CDD" id="cd04488">
    <property type="entry name" value="RecG_wedge_OBF"/>
    <property type="match status" value="1"/>
</dbReference>
<reference evidence="19 20" key="1">
    <citation type="submission" date="2020-10" db="EMBL/GenBank/DDBJ databases">
        <title>Connecting structure to function with the recovery of over 1000 high-quality activated sludge metagenome-assembled genomes encoding full-length rRNA genes using long-read sequencing.</title>
        <authorList>
            <person name="Singleton C.M."/>
            <person name="Petriglieri F."/>
            <person name="Kristensen J.M."/>
            <person name="Kirkegaard R.H."/>
            <person name="Michaelsen T.Y."/>
            <person name="Andersen M.H."/>
            <person name="Karst S.M."/>
            <person name="Dueholm M.S."/>
            <person name="Nielsen P.H."/>
            <person name="Albertsen M."/>
        </authorList>
    </citation>
    <scope>NUCLEOTIDE SEQUENCE [LARGE SCALE GENOMIC DNA]</scope>
    <source>
        <strain evidence="19">Lyne_18-Q3-R50-59_MAXAC.006</strain>
    </source>
</reference>
<dbReference type="InterPro" id="IPR012340">
    <property type="entry name" value="NA-bd_OB-fold"/>
</dbReference>
<dbReference type="Pfam" id="PF17191">
    <property type="entry name" value="RecG_wedge"/>
    <property type="match status" value="1"/>
</dbReference>
<dbReference type="PANTHER" id="PTHR47964">
    <property type="entry name" value="ATP-DEPENDENT DNA HELICASE HOMOLOG RECG, CHLOROPLASTIC"/>
    <property type="match status" value="1"/>
</dbReference>
<keyword evidence="10 15" id="KW-0234">DNA repair</keyword>
<dbReference type="AlphaFoldDB" id="A0A936NE81"/>
<evidence type="ECO:0000256" key="8">
    <source>
        <dbReference type="ARBA" id="ARBA00023125"/>
    </source>
</evidence>
<keyword evidence="7 15" id="KW-0067">ATP-binding</keyword>
<dbReference type="InterPro" id="IPR011545">
    <property type="entry name" value="DEAD/DEAH_box_helicase_dom"/>
</dbReference>
<sequence length="753" mass="81600">MRLTRVPGPRPPDATRPDERTVRSGIPASCQHGRVTTSTPLSLRDLDALAVDKLRGVGGKKRDGLAMLGIDSVLDLLFHYPRRYVDRTREARIADLKPGEEGMFLGEVERISGRRVRGGRALVEARVTDGSGSMKVTFFNQAWRERQLPTGTKAVFYGKVDEFRGTRQLTNPVVDLVGDRTGKILAIYSQSEKAKLSTWELADWVAEALRRIAPRGLADPVPRRVLDALDLIDRQDAMATIHAPESMGHMIKARSRLVFDELLRVQLALVAAKAERERTVTGVVHALGERADRAVSPGLVDAFLASLPFPLTDAQTRAIDEILADLERRSAMHRLLQGDVGAGKTLVAVAALLAAVQGGHQGALMAPTEVLAEQHHRGIAELLDGFVVPAPDTLLGERPLHVALLTNRLSAPQRRTVLAQLASGEIDLVIGTHSLISEGVDFASLGVAVVDEQHRFGVDQRAALAEVGEGDSQPDLLVMTATPIPRTAAMTVYGDLDVSTLDELPPGRTPIVTRWAQTPLDVEAVWQTVRDEVAAGRQAYVVCPLVGESEKLEVASAEETLEELANDRLKGLRLGLLHGRIPADEGDVTMAAFRAGELDVLVATTVIEVGVDVPNATVMVILDADRFGIAQLHQLRGRVGRGAAKSSCWLVAAEPSDDGEERIKAMVKSTDGFELAEVDLELRGEGTLMGERQKGRNDLRLASLRRDREWVVRARNVATELLTEADGLANLGGLADEVDLILGQDEVGYLMKG</sequence>
<feature type="domain" description="Helicase ATP-binding" evidence="17">
    <location>
        <begin position="325"/>
        <end position="501"/>
    </location>
</feature>
<dbReference type="GO" id="GO:0006310">
    <property type="term" value="P:DNA recombination"/>
    <property type="evidence" value="ECO:0007669"/>
    <property type="project" value="UniProtKB-UniRule"/>
</dbReference>
<feature type="compositionally biased region" description="Basic and acidic residues" evidence="16">
    <location>
        <begin position="13"/>
        <end position="22"/>
    </location>
</feature>
<dbReference type="EMBL" id="JADJZA010000010">
    <property type="protein sequence ID" value="MBK9298713.1"/>
    <property type="molecule type" value="Genomic_DNA"/>
</dbReference>
<dbReference type="PROSITE" id="PS51194">
    <property type="entry name" value="HELICASE_CTER"/>
    <property type="match status" value="1"/>
</dbReference>
<keyword evidence="9 15" id="KW-0233">DNA recombination</keyword>
<dbReference type="GO" id="GO:0016787">
    <property type="term" value="F:hydrolase activity"/>
    <property type="evidence" value="ECO:0007669"/>
    <property type="project" value="UniProtKB-KW"/>
</dbReference>
<evidence type="ECO:0000256" key="7">
    <source>
        <dbReference type="ARBA" id="ARBA00022840"/>
    </source>
</evidence>
<dbReference type="SUPFAM" id="SSF50249">
    <property type="entry name" value="Nucleic acid-binding proteins"/>
    <property type="match status" value="1"/>
</dbReference>
<dbReference type="Pfam" id="PF19833">
    <property type="entry name" value="RecG_dom3_C"/>
    <property type="match status" value="1"/>
</dbReference>
<dbReference type="Gene3D" id="2.40.50.140">
    <property type="entry name" value="Nucleic acid-binding proteins"/>
    <property type="match status" value="1"/>
</dbReference>
<evidence type="ECO:0000256" key="13">
    <source>
        <dbReference type="ARBA" id="ARBA00034808"/>
    </source>
</evidence>
<dbReference type="InterPro" id="IPR004609">
    <property type="entry name" value="ATP-dep_DNA_helicase_RecG"/>
</dbReference>
<dbReference type="GO" id="GO:0006281">
    <property type="term" value="P:DNA repair"/>
    <property type="evidence" value="ECO:0007669"/>
    <property type="project" value="UniProtKB-UniRule"/>
</dbReference>
<comment type="similarity">
    <text evidence="1 15">Belongs to the helicase family. RecG subfamily.</text>
</comment>
<proteinExistence type="inferred from homology"/>
<dbReference type="PROSITE" id="PS51192">
    <property type="entry name" value="HELICASE_ATP_BIND_1"/>
    <property type="match status" value="1"/>
</dbReference>
<evidence type="ECO:0000259" key="18">
    <source>
        <dbReference type="PROSITE" id="PS51194"/>
    </source>
</evidence>
<evidence type="ECO:0000313" key="20">
    <source>
        <dbReference type="Proteomes" id="UP000727993"/>
    </source>
</evidence>
<dbReference type="Pfam" id="PF00270">
    <property type="entry name" value="DEAD"/>
    <property type="match status" value="1"/>
</dbReference>
<evidence type="ECO:0000256" key="10">
    <source>
        <dbReference type="ARBA" id="ARBA00023204"/>
    </source>
</evidence>
<dbReference type="InterPro" id="IPR027417">
    <property type="entry name" value="P-loop_NTPase"/>
</dbReference>
<dbReference type="InterPro" id="IPR014001">
    <property type="entry name" value="Helicase_ATP-bd"/>
</dbReference>
<evidence type="ECO:0000256" key="11">
    <source>
        <dbReference type="ARBA" id="ARBA00023235"/>
    </source>
</evidence>